<reference evidence="2" key="1">
    <citation type="journal article" date="2020" name="Nat. Commun.">
        <title>Large-scale genome sequencing of mycorrhizal fungi provides insights into the early evolution of symbiotic traits.</title>
        <authorList>
            <person name="Miyauchi S."/>
            <person name="Kiss E."/>
            <person name="Kuo A."/>
            <person name="Drula E."/>
            <person name="Kohler A."/>
            <person name="Sanchez-Garcia M."/>
            <person name="Morin E."/>
            <person name="Andreopoulos B."/>
            <person name="Barry K.W."/>
            <person name="Bonito G."/>
            <person name="Buee M."/>
            <person name="Carver A."/>
            <person name="Chen C."/>
            <person name="Cichocki N."/>
            <person name="Clum A."/>
            <person name="Culley D."/>
            <person name="Crous P.W."/>
            <person name="Fauchery L."/>
            <person name="Girlanda M."/>
            <person name="Hayes R.D."/>
            <person name="Keri Z."/>
            <person name="LaButti K."/>
            <person name="Lipzen A."/>
            <person name="Lombard V."/>
            <person name="Magnuson J."/>
            <person name="Maillard F."/>
            <person name="Murat C."/>
            <person name="Nolan M."/>
            <person name="Ohm R.A."/>
            <person name="Pangilinan J."/>
            <person name="Pereira M.F."/>
            <person name="Perotto S."/>
            <person name="Peter M."/>
            <person name="Pfister S."/>
            <person name="Riley R."/>
            <person name="Sitrit Y."/>
            <person name="Stielow J.B."/>
            <person name="Szollosi G."/>
            <person name="Zifcakova L."/>
            <person name="Stursova M."/>
            <person name="Spatafora J.W."/>
            <person name="Tedersoo L."/>
            <person name="Vaario L.M."/>
            <person name="Yamada A."/>
            <person name="Yan M."/>
            <person name="Wang P."/>
            <person name="Xu J."/>
            <person name="Bruns T."/>
            <person name="Baldrian P."/>
            <person name="Vilgalys R."/>
            <person name="Dunand C."/>
            <person name="Henrissat B."/>
            <person name="Grigoriev I.V."/>
            <person name="Hibbett D."/>
            <person name="Nagy L.G."/>
            <person name="Martin F.M."/>
        </authorList>
    </citation>
    <scope>NUCLEOTIDE SEQUENCE</scope>
    <source>
        <strain evidence="2">UP504</strain>
    </source>
</reference>
<dbReference type="AlphaFoldDB" id="A0A9P6AZ86"/>
<sequence length="180" mass="19841">MMKNVSGAERPALPNSRPTALPPDPKFEATRLNGSARWPENQLYYAIPFCSIQPHKLIDSPDIDTGQMLLVMVMSAYHLHQSLTTPHSFLKTNLLSFLQGHVPGSTDGSELVVWLSGHKMDSTLAQRIHAAELLDVDPVQSSRCTTNRPLSPPLSQPSLFFSSLPNSFFPPPLRGLFPPS</sequence>
<evidence type="ECO:0000256" key="1">
    <source>
        <dbReference type="SAM" id="MobiDB-lite"/>
    </source>
</evidence>
<name>A0A9P6AZ86_9AGAM</name>
<feature type="region of interest" description="Disordered" evidence="1">
    <location>
        <begin position="1"/>
        <end position="25"/>
    </location>
</feature>
<evidence type="ECO:0000313" key="2">
    <source>
        <dbReference type="EMBL" id="KAF9513496.1"/>
    </source>
</evidence>
<proteinExistence type="predicted"/>
<organism evidence="2 3">
    <name type="scientific">Hydnum rufescens UP504</name>
    <dbReference type="NCBI Taxonomy" id="1448309"/>
    <lineage>
        <taxon>Eukaryota</taxon>
        <taxon>Fungi</taxon>
        <taxon>Dikarya</taxon>
        <taxon>Basidiomycota</taxon>
        <taxon>Agaricomycotina</taxon>
        <taxon>Agaricomycetes</taxon>
        <taxon>Cantharellales</taxon>
        <taxon>Hydnaceae</taxon>
        <taxon>Hydnum</taxon>
    </lineage>
</organism>
<dbReference type="EMBL" id="MU128971">
    <property type="protein sequence ID" value="KAF9513496.1"/>
    <property type="molecule type" value="Genomic_DNA"/>
</dbReference>
<evidence type="ECO:0000313" key="3">
    <source>
        <dbReference type="Proteomes" id="UP000886523"/>
    </source>
</evidence>
<keyword evidence="3" id="KW-1185">Reference proteome</keyword>
<comment type="caution">
    <text evidence="2">The sequence shown here is derived from an EMBL/GenBank/DDBJ whole genome shotgun (WGS) entry which is preliminary data.</text>
</comment>
<dbReference type="Proteomes" id="UP000886523">
    <property type="component" value="Unassembled WGS sequence"/>
</dbReference>
<accession>A0A9P6AZ86</accession>
<protein>
    <submittedName>
        <fullName evidence="2">Uncharacterized protein</fullName>
    </submittedName>
</protein>
<gene>
    <name evidence="2" type="ORF">BS47DRAFT_959394</name>
</gene>